<dbReference type="InterPro" id="IPR044925">
    <property type="entry name" value="His-Me_finger_sf"/>
</dbReference>
<feature type="domain" description="NUMOD4" evidence="1">
    <location>
        <begin position="3"/>
        <end position="56"/>
    </location>
</feature>
<dbReference type="RefSeq" id="WP_087963197.1">
    <property type="nucleotide sequence ID" value="NZ_CP036118.1"/>
</dbReference>
<evidence type="ECO:0000313" key="2">
    <source>
        <dbReference type="EMBL" id="OSX89579.1"/>
    </source>
</evidence>
<protein>
    <recommendedName>
        <fullName evidence="1">NUMOD4 domain-containing protein</fullName>
    </recommendedName>
</protein>
<name>A0AAP8BCD7_BACMY</name>
<reference evidence="2 3" key="1">
    <citation type="submission" date="2016-12" db="EMBL/GenBank/DDBJ databases">
        <title>Genome Sequences of Twelve Sporeforming Bacillus Species Isolated from Foods.</title>
        <authorList>
            <person name="De Jong A."/>
            <person name="Holsappel S."/>
            <person name="Kuipers O.P."/>
        </authorList>
    </citation>
    <scope>NUCLEOTIDE SEQUENCE [LARGE SCALE GENOMIC DNA]</scope>
    <source>
        <strain evidence="2 3">S3E15</strain>
    </source>
</reference>
<dbReference type="InterPro" id="IPR010902">
    <property type="entry name" value="NUMOD4"/>
</dbReference>
<accession>A0AAP8BCD7</accession>
<evidence type="ECO:0000313" key="3">
    <source>
        <dbReference type="Proteomes" id="UP000194131"/>
    </source>
</evidence>
<dbReference type="GO" id="GO:0016788">
    <property type="term" value="F:hydrolase activity, acting on ester bonds"/>
    <property type="evidence" value="ECO:0007669"/>
    <property type="project" value="InterPro"/>
</dbReference>
<comment type="caution">
    <text evidence="2">The sequence shown here is derived from an EMBL/GenBank/DDBJ whole genome shotgun (WGS) entry which is preliminary data.</text>
</comment>
<dbReference type="EMBL" id="MRWU01000030">
    <property type="protein sequence ID" value="OSX89579.1"/>
    <property type="molecule type" value="Genomic_DNA"/>
</dbReference>
<sequence length="84" mass="9761">MEETWFDIKGYEGIYQVSNVGRFRSLDRIGQTGKFLKGKIKVRNGDPYGFKTIKLYKDGKPKNHNVAEIIKNTFPEGIKKSYWS</sequence>
<dbReference type="Pfam" id="PF07463">
    <property type="entry name" value="NUMOD4"/>
    <property type="match status" value="1"/>
</dbReference>
<gene>
    <name evidence="2" type="ORF">S3E15_03834</name>
</gene>
<dbReference type="SUPFAM" id="SSF54060">
    <property type="entry name" value="His-Me finger endonucleases"/>
    <property type="match status" value="1"/>
</dbReference>
<dbReference type="AlphaFoldDB" id="A0AAP8BCD7"/>
<dbReference type="Proteomes" id="UP000194131">
    <property type="component" value="Unassembled WGS sequence"/>
</dbReference>
<evidence type="ECO:0000259" key="1">
    <source>
        <dbReference type="Pfam" id="PF07463"/>
    </source>
</evidence>
<dbReference type="Gene3D" id="3.90.75.20">
    <property type="match status" value="1"/>
</dbReference>
<organism evidence="2 3">
    <name type="scientific">Bacillus mycoides</name>
    <dbReference type="NCBI Taxonomy" id="1405"/>
    <lineage>
        <taxon>Bacteria</taxon>
        <taxon>Bacillati</taxon>
        <taxon>Bacillota</taxon>
        <taxon>Bacilli</taxon>
        <taxon>Bacillales</taxon>
        <taxon>Bacillaceae</taxon>
        <taxon>Bacillus</taxon>
        <taxon>Bacillus cereus group</taxon>
    </lineage>
</organism>
<proteinExistence type="predicted"/>